<evidence type="ECO:0000313" key="14">
    <source>
        <dbReference type="EMBL" id="KAF1686568.1"/>
    </source>
</evidence>
<feature type="domain" description="TonB-dependent receptor plug" evidence="12">
    <location>
        <begin position="138"/>
        <end position="238"/>
    </location>
</feature>
<dbReference type="Pfam" id="PF07715">
    <property type="entry name" value="Plug"/>
    <property type="match status" value="1"/>
</dbReference>
<dbReference type="Proteomes" id="UP000717981">
    <property type="component" value="Unassembled WGS sequence"/>
</dbReference>
<dbReference type="GO" id="GO:0009279">
    <property type="term" value="C:cell outer membrane"/>
    <property type="evidence" value="ECO:0007669"/>
    <property type="project" value="UniProtKB-SubCell"/>
</dbReference>
<proteinExistence type="inferred from homology"/>
<dbReference type="PROSITE" id="PS52016">
    <property type="entry name" value="TONB_DEPENDENT_REC_3"/>
    <property type="match status" value="1"/>
</dbReference>
<dbReference type="InterPro" id="IPR057601">
    <property type="entry name" value="Oar-like_b-barrel"/>
</dbReference>
<keyword evidence="6" id="KW-0798">TonB box</keyword>
<dbReference type="InterPro" id="IPR010917">
    <property type="entry name" value="TonB_rcpt_CS"/>
</dbReference>
<evidence type="ECO:0000259" key="12">
    <source>
        <dbReference type="Pfam" id="PF07715"/>
    </source>
</evidence>
<feature type="domain" description="TonB-dependent transporter Oar-like beta-barrel" evidence="13">
    <location>
        <begin position="342"/>
        <end position="607"/>
    </location>
</feature>
<comment type="similarity">
    <text evidence="9">Belongs to the TonB-dependent receptor family.</text>
</comment>
<dbReference type="InterPro" id="IPR039426">
    <property type="entry name" value="TonB-dep_rcpt-like"/>
</dbReference>
<evidence type="ECO:0000256" key="3">
    <source>
        <dbReference type="ARBA" id="ARBA00022452"/>
    </source>
</evidence>
<comment type="subcellular location">
    <subcellularLocation>
        <location evidence="1 9">Cell outer membrane</location>
        <topology evidence="1 9">Multi-pass membrane protein</topology>
    </subcellularLocation>
</comment>
<accession>A0A921NZ65</accession>
<gene>
    <name evidence="14" type="ORF">CR938_12080</name>
</gene>
<dbReference type="Pfam" id="PF13620">
    <property type="entry name" value="CarboxypepD_reg"/>
    <property type="match status" value="1"/>
</dbReference>
<reference evidence="14" key="1">
    <citation type="submission" date="2017-10" db="EMBL/GenBank/DDBJ databases">
        <title>Whole genome sequencing of members of genus Pseudoxanthomonas.</title>
        <authorList>
            <person name="Kumar S."/>
            <person name="Bansal K."/>
            <person name="Kaur A."/>
            <person name="Patil P."/>
            <person name="Sharma S."/>
            <person name="Patil P.B."/>
        </authorList>
    </citation>
    <scope>NUCLEOTIDE SEQUENCE</scope>
    <source>
        <strain evidence="14">DSM 22914</strain>
    </source>
</reference>
<evidence type="ECO:0000259" key="13">
    <source>
        <dbReference type="Pfam" id="PF25183"/>
    </source>
</evidence>
<protein>
    <submittedName>
        <fullName evidence="14">TonB-dependent receptor</fullName>
    </submittedName>
</protein>
<dbReference type="Gene3D" id="2.40.170.20">
    <property type="entry name" value="TonB-dependent receptor, beta-barrel domain"/>
    <property type="match status" value="1"/>
</dbReference>
<evidence type="ECO:0000256" key="9">
    <source>
        <dbReference type="PROSITE-ProRule" id="PRU01360"/>
    </source>
</evidence>
<evidence type="ECO:0000256" key="8">
    <source>
        <dbReference type="ARBA" id="ARBA00023237"/>
    </source>
</evidence>
<dbReference type="SUPFAM" id="SSF49452">
    <property type="entry name" value="Starch-binding domain-like"/>
    <property type="match status" value="1"/>
</dbReference>
<dbReference type="Pfam" id="PF25183">
    <property type="entry name" value="OMP_b-brl_4"/>
    <property type="match status" value="1"/>
</dbReference>
<dbReference type="PROSITE" id="PS01156">
    <property type="entry name" value="TONB_DEPENDENT_REC_2"/>
    <property type="match status" value="1"/>
</dbReference>
<dbReference type="Gene3D" id="2.170.130.10">
    <property type="entry name" value="TonB-dependent receptor, plug domain"/>
    <property type="match status" value="1"/>
</dbReference>
<organism evidence="14 15">
    <name type="scientific">Pseudoxanthomonas taiwanensis</name>
    <dbReference type="NCBI Taxonomy" id="176598"/>
    <lineage>
        <taxon>Bacteria</taxon>
        <taxon>Pseudomonadati</taxon>
        <taxon>Pseudomonadota</taxon>
        <taxon>Gammaproteobacteria</taxon>
        <taxon>Lysobacterales</taxon>
        <taxon>Lysobacteraceae</taxon>
        <taxon>Pseudoxanthomonas</taxon>
    </lineage>
</organism>
<dbReference type="InterPro" id="IPR012910">
    <property type="entry name" value="Plug_dom"/>
</dbReference>
<sequence>MAYVNRGRIPKSLRRTTLCIALGMCFAGAVQAQSVTGSIFGVAPAEPGTTVVIQNLDTGQTRTLNVDSNGRYRASDLPGGNYRVTLQKDGQTISVRDNVLVTIAGGTEVSFRGDVQTLERVEVTGAYIPVVDVSQVDTRTVFTADQLSKISVGRDIASVALLAPGVVRNDSYRDGNGQTIPSFGGAASSENAYYINGYPVTNPLTSLGYTTLPFDAIGQQQILTGGYGAEFGRSTGGVINIVTKRGTNEWKGGVYTIWTPEALRSSPRNYYYPNTGFYGPDHPDPTRRTDGTLYQYRKKNLSWEATLGAYVSGPLVKDRLFIYADVEQTRREGAGVASTRTAAPTTTNAYQEYQYEYPRWAVKLDWNINDYHMLEFTGISDVTEYESAGYTFNYEDFTHGTEQNAGTRDKDDSKLYVAKYTGYLTDDLTLSALYGRQKIEHSQDPWGYDPTCPRTSSSAASRHPSIPAANYAGCWTAGTVSLPGAYDETEGWRLDVGYRLGNHDIRIGFDSMDAESYTGTEYGGGFVWVYSRTNNPNAPIDASHGVGAPAAAGGLGTQGYYVRRQYYTQVAKVRTEQSAQYIEDRWQVTDNFLLVLGLRNEQFTNYTGGGEPYVKQRHQLAPRIGASWDVNGDSSLKLFANAGRYHLALPNNVAVRAASGSLYTQEYFTYTGVDEKGNPTGLVNVPVTDVGYLCPGSSTVISSNLECGNAPDPRTVAAVGLKSHFQDEFIVGMEQDLGNNLAWGAKLTYRDLKSAIDDTCTPALGGGCFIFNPGRGNTFWEEQADGSFQKVHYTAEELALPDLKRRYYALDLFVEHAFANNWWGKVEYTFSRNWGNTEGQLHSDLDTGSGGQSDVSVTQDWDLPQLMVGASGPLPNHRKHQLKAFGFYQWSPEWRTGASLIVASGRPRSCTSYYPTADAGLYNGSYYYFCGLAGTGTDPSSPGYVPPSDDYRFSPRGSAGTNPWTYQLNLNVAYTPNWANNKLTFQMDVLNVLNRQVAAPWYGRYASDRVTPDPRFGQELLYSSPRAVRLTARYDF</sequence>
<dbReference type="GO" id="GO:0044718">
    <property type="term" value="P:siderophore transmembrane transport"/>
    <property type="evidence" value="ECO:0007669"/>
    <property type="project" value="TreeGrafter"/>
</dbReference>
<dbReference type="PANTHER" id="PTHR30069">
    <property type="entry name" value="TONB-DEPENDENT OUTER MEMBRANE RECEPTOR"/>
    <property type="match status" value="1"/>
</dbReference>
<feature type="signal peptide" evidence="11">
    <location>
        <begin position="1"/>
        <end position="32"/>
    </location>
</feature>
<evidence type="ECO:0000256" key="7">
    <source>
        <dbReference type="ARBA" id="ARBA00023136"/>
    </source>
</evidence>
<dbReference type="EMBL" id="PDWK01000072">
    <property type="protein sequence ID" value="KAF1686568.1"/>
    <property type="molecule type" value="Genomic_DNA"/>
</dbReference>
<evidence type="ECO:0000256" key="2">
    <source>
        <dbReference type="ARBA" id="ARBA00022448"/>
    </source>
</evidence>
<evidence type="ECO:0000256" key="5">
    <source>
        <dbReference type="ARBA" id="ARBA00022729"/>
    </source>
</evidence>
<name>A0A921NZ65_9GAMM</name>
<keyword evidence="14" id="KW-0675">Receptor</keyword>
<feature type="chain" id="PRO_5037254075" evidence="11">
    <location>
        <begin position="33"/>
        <end position="1036"/>
    </location>
</feature>
<dbReference type="InterPro" id="IPR037066">
    <property type="entry name" value="Plug_dom_sf"/>
</dbReference>
<dbReference type="AlphaFoldDB" id="A0A921NZ65"/>
<feature type="short sequence motif" description="TonB C-terminal box" evidence="10">
    <location>
        <begin position="1019"/>
        <end position="1036"/>
    </location>
</feature>
<dbReference type="InterPro" id="IPR013784">
    <property type="entry name" value="Carb-bd-like_fold"/>
</dbReference>
<evidence type="ECO:0000256" key="10">
    <source>
        <dbReference type="PROSITE-ProRule" id="PRU10144"/>
    </source>
</evidence>
<keyword evidence="4 9" id="KW-0812">Transmembrane</keyword>
<evidence type="ECO:0000256" key="4">
    <source>
        <dbReference type="ARBA" id="ARBA00022692"/>
    </source>
</evidence>
<dbReference type="OrthoDB" id="9768147at2"/>
<dbReference type="GO" id="GO:0015344">
    <property type="term" value="F:siderophore uptake transmembrane transporter activity"/>
    <property type="evidence" value="ECO:0007669"/>
    <property type="project" value="TreeGrafter"/>
</dbReference>
<keyword evidence="7 9" id="KW-0472">Membrane</keyword>
<evidence type="ECO:0000256" key="6">
    <source>
        <dbReference type="ARBA" id="ARBA00023077"/>
    </source>
</evidence>
<keyword evidence="2 9" id="KW-0813">Transport</keyword>
<dbReference type="GO" id="GO:0030246">
    <property type="term" value="F:carbohydrate binding"/>
    <property type="evidence" value="ECO:0007669"/>
    <property type="project" value="InterPro"/>
</dbReference>
<evidence type="ECO:0000256" key="11">
    <source>
        <dbReference type="SAM" id="SignalP"/>
    </source>
</evidence>
<evidence type="ECO:0000313" key="15">
    <source>
        <dbReference type="Proteomes" id="UP000717981"/>
    </source>
</evidence>
<evidence type="ECO:0000256" key="1">
    <source>
        <dbReference type="ARBA" id="ARBA00004571"/>
    </source>
</evidence>
<keyword evidence="3 9" id="KW-1134">Transmembrane beta strand</keyword>
<keyword evidence="5 11" id="KW-0732">Signal</keyword>
<keyword evidence="15" id="KW-1185">Reference proteome</keyword>
<keyword evidence="8 9" id="KW-0998">Cell outer membrane</keyword>
<dbReference type="InterPro" id="IPR036942">
    <property type="entry name" value="Beta-barrel_TonB_sf"/>
</dbReference>
<comment type="caution">
    <text evidence="14">The sequence shown here is derived from an EMBL/GenBank/DDBJ whole genome shotgun (WGS) entry which is preliminary data.</text>
</comment>
<dbReference type="Gene3D" id="2.60.40.1120">
    <property type="entry name" value="Carboxypeptidase-like, regulatory domain"/>
    <property type="match status" value="1"/>
</dbReference>
<dbReference type="PANTHER" id="PTHR30069:SF46">
    <property type="entry name" value="OAR PROTEIN"/>
    <property type="match status" value="1"/>
</dbReference>
<dbReference type="SUPFAM" id="SSF56935">
    <property type="entry name" value="Porins"/>
    <property type="match status" value="1"/>
</dbReference>